<dbReference type="NCBIfam" id="NF003784">
    <property type="entry name" value="PRK05377.1"/>
    <property type="match status" value="1"/>
</dbReference>
<dbReference type="PANTHER" id="PTHR11627">
    <property type="entry name" value="FRUCTOSE-BISPHOSPHATE ALDOLASE"/>
    <property type="match status" value="1"/>
</dbReference>
<dbReference type="Proteomes" id="UP000460272">
    <property type="component" value="Unassembled WGS sequence"/>
</dbReference>
<dbReference type="Gene3D" id="3.20.20.70">
    <property type="entry name" value="Aldolase class I"/>
    <property type="match status" value="1"/>
</dbReference>
<dbReference type="Pfam" id="PF00274">
    <property type="entry name" value="Glycolytic"/>
    <property type="match status" value="1"/>
</dbReference>
<evidence type="ECO:0000256" key="6">
    <source>
        <dbReference type="ARBA" id="ARBA00029799"/>
    </source>
</evidence>
<proteinExistence type="inferred from homology"/>
<dbReference type="OrthoDB" id="9813469at2"/>
<evidence type="ECO:0000256" key="1">
    <source>
        <dbReference type="ARBA" id="ARBA00004714"/>
    </source>
</evidence>
<dbReference type="InterPro" id="IPR000741">
    <property type="entry name" value="FBA_I"/>
</dbReference>
<evidence type="ECO:0000256" key="5">
    <source>
        <dbReference type="ARBA" id="ARBA00023239"/>
    </source>
</evidence>
<name>A0A6P2CBJ6_9ACTN</name>
<dbReference type="EC" id="4.1.2.13" evidence="3"/>
<dbReference type="InterPro" id="IPR013785">
    <property type="entry name" value="Aldolase_TIM"/>
</dbReference>
<evidence type="ECO:0000313" key="7">
    <source>
        <dbReference type="EMBL" id="TVZ06973.1"/>
    </source>
</evidence>
<dbReference type="GO" id="GO:0006096">
    <property type="term" value="P:glycolytic process"/>
    <property type="evidence" value="ECO:0007669"/>
    <property type="project" value="UniProtKB-UniPathway"/>
</dbReference>
<accession>A0A6P2CBJ6</accession>
<keyword evidence="5" id="KW-0456">Lyase</keyword>
<dbReference type="GO" id="GO:0004332">
    <property type="term" value="F:fructose-bisphosphate aldolase activity"/>
    <property type="evidence" value="ECO:0007669"/>
    <property type="project" value="UniProtKB-EC"/>
</dbReference>
<dbReference type="EMBL" id="RPFW01000001">
    <property type="protein sequence ID" value="TVZ06973.1"/>
    <property type="molecule type" value="Genomic_DNA"/>
</dbReference>
<protein>
    <recommendedName>
        <fullName evidence="3">fructose-bisphosphate aldolase</fullName>
        <ecNumber evidence="3">4.1.2.13</ecNumber>
    </recommendedName>
    <alternativeName>
        <fullName evidence="6">Fructose-bisphosphate aldolase class I</fullName>
    </alternativeName>
</protein>
<dbReference type="AlphaFoldDB" id="A0A6P2CBJ6"/>
<dbReference type="SUPFAM" id="SSF51569">
    <property type="entry name" value="Aldolase"/>
    <property type="match status" value="1"/>
</dbReference>
<comment type="caution">
    <text evidence="7">The sequence shown here is derived from an EMBL/GenBank/DDBJ whole genome shotgun (WGS) entry which is preliminary data.</text>
</comment>
<evidence type="ECO:0000256" key="3">
    <source>
        <dbReference type="ARBA" id="ARBA00013068"/>
    </source>
</evidence>
<dbReference type="UniPathway" id="UPA00109">
    <property type="reaction ID" value="UER00183"/>
</dbReference>
<comment type="pathway">
    <text evidence="1">Carbohydrate degradation; glycolysis; D-glyceraldehyde 3-phosphate and glycerone phosphate from D-glucose: step 4/4.</text>
</comment>
<gene>
    <name evidence="7" type="ORF">EAS64_06510</name>
</gene>
<keyword evidence="4" id="KW-0324">Glycolysis</keyword>
<reference evidence="7 8" key="1">
    <citation type="submission" date="2018-11" db="EMBL/GenBank/DDBJ databases">
        <title>Trebonia kvetii gen.nov., sp.nov., a novel acidophilic actinobacterium, and proposal of the new actinobacterial family Treboniaceae fam. nov.</title>
        <authorList>
            <person name="Rapoport D."/>
            <person name="Sagova-Mareckova M."/>
            <person name="Sedlacek I."/>
            <person name="Provaznik J."/>
            <person name="Kralova S."/>
            <person name="Pavlinic D."/>
            <person name="Benes V."/>
            <person name="Kopecky J."/>
        </authorList>
    </citation>
    <scope>NUCLEOTIDE SEQUENCE [LARGE SCALE GENOMIC DNA]</scope>
    <source>
        <strain evidence="7 8">15Tr583</strain>
    </source>
</reference>
<evidence type="ECO:0000256" key="4">
    <source>
        <dbReference type="ARBA" id="ARBA00023152"/>
    </source>
</evidence>
<evidence type="ECO:0000313" key="8">
    <source>
        <dbReference type="Proteomes" id="UP000460272"/>
    </source>
</evidence>
<organism evidence="7 8">
    <name type="scientific">Trebonia kvetii</name>
    <dbReference type="NCBI Taxonomy" id="2480626"/>
    <lineage>
        <taxon>Bacteria</taxon>
        <taxon>Bacillati</taxon>
        <taxon>Actinomycetota</taxon>
        <taxon>Actinomycetes</taxon>
        <taxon>Streptosporangiales</taxon>
        <taxon>Treboniaceae</taxon>
        <taxon>Trebonia</taxon>
    </lineage>
</organism>
<keyword evidence="8" id="KW-1185">Reference proteome</keyword>
<comment type="similarity">
    <text evidence="2">Belongs to the class I fructose-bisphosphate aldolase family.</text>
</comment>
<sequence>MGASDLTVPLAWPPRRWQCGGVDTAQSEKVRTGLGFFAALDQSGGSTPKALAEYGIPKDAYSTEDEMFDLVHAMRTRVLTNPAFDGKRVLAAILFEQTMDRTVEGVPTAEYLWSAKNVVPILKVDKGLAAEQDGVQLMKPIDTLDELLERANKNHVFGTKMRSVINDASEAGIEAIVYQQFDYAARIRAAGLVPILEPEVSISSLHKEYAETLLRDAITRHLEGLPAEARIMLKLTIPTEVGLYGELAADPRVLRVVALSGGYSRDEACELLKRDSSLIASFSRALLQGLTAEQSDEEFGATLESSIEEIYRASVDKQPA</sequence>
<evidence type="ECO:0000256" key="2">
    <source>
        <dbReference type="ARBA" id="ARBA00010387"/>
    </source>
</evidence>